<protein>
    <submittedName>
        <fullName evidence="1">Uncharacterized protein</fullName>
    </submittedName>
</protein>
<comment type="caution">
    <text evidence="1">The sequence shown here is derived from an EMBL/GenBank/DDBJ whole genome shotgun (WGS) entry which is preliminary data.</text>
</comment>
<reference evidence="2" key="1">
    <citation type="journal article" date="2020" name="Syst. Appl. Microbiol.">
        <title>Streptomyces alkaliterrae sp. nov., isolated from an alkaline soil, and emended descriptions of Streptomyces alkaliphilus, Streptomyces calidiresistens and Streptomyces durbertensis.</title>
        <authorList>
            <person name="Swiecimska M."/>
            <person name="Golinska P."/>
            <person name="Nouioui I."/>
            <person name="Wypij M."/>
            <person name="Rai M."/>
            <person name="Sangal V."/>
            <person name="Goodfellow M."/>
        </authorList>
    </citation>
    <scope>NUCLEOTIDE SEQUENCE [LARGE SCALE GENOMIC DNA]</scope>
    <source>
        <strain evidence="2">DSM 104538</strain>
    </source>
</reference>
<accession>A0ABR6EHK6</accession>
<dbReference type="Proteomes" id="UP000766698">
    <property type="component" value="Unassembled WGS sequence"/>
</dbReference>
<keyword evidence="2" id="KW-1185">Reference proteome</keyword>
<organism evidence="1 2">
    <name type="scientific">Streptomyces durbertensis</name>
    <dbReference type="NCBI Taxonomy" id="2448886"/>
    <lineage>
        <taxon>Bacteria</taxon>
        <taxon>Bacillati</taxon>
        <taxon>Actinomycetota</taxon>
        <taxon>Actinomycetes</taxon>
        <taxon>Kitasatosporales</taxon>
        <taxon>Streptomycetaceae</taxon>
        <taxon>Streptomyces</taxon>
    </lineage>
</organism>
<dbReference type="EMBL" id="WMLF01000197">
    <property type="protein sequence ID" value="MBB1244805.1"/>
    <property type="molecule type" value="Genomic_DNA"/>
</dbReference>
<sequence>MSRTLTALPADRLMAVVTGILGTPWTPPPSPEWPLVFTHEDTARELSFHPEPKNRRIVFHVGPAGADNAFGRRRCAKYTPDITGHDSIGTWLAGGDLDADKASRIRALAEQTEQSATRVDELRGPVLTRTAGRI</sequence>
<dbReference type="RefSeq" id="WP_182856154.1">
    <property type="nucleotide sequence ID" value="NZ_WMLF01000197.1"/>
</dbReference>
<proteinExistence type="predicted"/>
<name>A0ABR6EHK6_9ACTN</name>
<evidence type="ECO:0000313" key="2">
    <source>
        <dbReference type="Proteomes" id="UP000766698"/>
    </source>
</evidence>
<evidence type="ECO:0000313" key="1">
    <source>
        <dbReference type="EMBL" id="MBB1244805.1"/>
    </source>
</evidence>
<gene>
    <name evidence="1" type="ORF">GL263_14695</name>
</gene>